<comment type="subunit">
    <text evidence="9">Heterodimer of an alpha and a beta subunit.</text>
</comment>
<comment type="catalytic activity">
    <reaction evidence="9">
        <text>L-cysteinyl-[protein] + (2E,6E)-farnesyl diphosphate = S-(2E,6E)-farnesyl-L-cysteinyl-[protein] + diphosphate</text>
        <dbReference type="Rhea" id="RHEA:13345"/>
        <dbReference type="Rhea" id="RHEA-COMP:10131"/>
        <dbReference type="Rhea" id="RHEA-COMP:11535"/>
        <dbReference type="ChEBI" id="CHEBI:29950"/>
        <dbReference type="ChEBI" id="CHEBI:33019"/>
        <dbReference type="ChEBI" id="CHEBI:86019"/>
        <dbReference type="ChEBI" id="CHEBI:175763"/>
    </reaction>
</comment>
<accession>A0A6A5YDQ0</accession>
<dbReference type="Pfam" id="PF00432">
    <property type="entry name" value="Prenyltrans"/>
    <property type="match status" value="1"/>
</dbReference>
<keyword evidence="4 9" id="KW-0637">Prenyltransferase</keyword>
<dbReference type="OrthoDB" id="10261146at2759"/>
<keyword evidence="12" id="KW-1185">Reference proteome</keyword>
<evidence type="ECO:0000313" key="11">
    <source>
        <dbReference type="EMBL" id="KAF2089643.1"/>
    </source>
</evidence>
<keyword evidence="7" id="KW-0677">Repeat</keyword>
<dbReference type="InterPro" id="IPR008930">
    <property type="entry name" value="Terpenoid_cyclase/PrenylTrfase"/>
</dbReference>
<dbReference type="InterPro" id="IPR026872">
    <property type="entry name" value="FTB"/>
</dbReference>
<evidence type="ECO:0000256" key="2">
    <source>
        <dbReference type="ARBA" id="ARBA00012702"/>
    </source>
</evidence>
<gene>
    <name evidence="11" type="ORF">K490DRAFT_6773</name>
</gene>
<comment type="similarity">
    <text evidence="1 9">Belongs to the protein prenyltransferase subunit beta family.</text>
</comment>
<feature type="non-terminal residue" evidence="11">
    <location>
        <position position="1"/>
    </location>
</feature>
<sequence>NPPPLYAEYPPIIDDLQTKTSADQNDTASICRRFQTHNPYKFTVNSHGIPHLQRWPHVDYFVDGLGDYPEPFVAMDASRPWIPYWSLCGISVLCGADAVGDYSEQLIDTFKPFQNPTGGFGGGHGQTSHIVGTYASVLSLVIMGGKDVYDVIDRKAMWQWLGRMKQKDGGFTVCDGGEEDVRGAYCAMVIISLLNLPVELPADSPARVKGDETFMTNLGEYISRCQTFEGGIGGAPTNEAHGAYAFCALACLCIMGAPYEIIPKYLDLPSLLSWLSSRQLAPEGGFAGRANKLVDGCYSQWVGGCWALVEAAVHGPTTPDQKKPPTKLWNREGLTRYILCCAQGKRGGLRDKPEKHVDGYHSCYNLTGLSAAQYRYVYNPAKAHADDIQEPLSAGFNWEA</sequence>
<evidence type="ECO:0000256" key="9">
    <source>
        <dbReference type="RuleBase" id="RU365056"/>
    </source>
</evidence>
<evidence type="ECO:0000256" key="6">
    <source>
        <dbReference type="ARBA" id="ARBA00022723"/>
    </source>
</evidence>
<dbReference type="Gene3D" id="1.50.10.20">
    <property type="match status" value="1"/>
</dbReference>
<dbReference type="Proteomes" id="UP000799776">
    <property type="component" value="Unassembled WGS sequence"/>
</dbReference>
<proteinExistence type="inferred from homology"/>
<protein>
    <recommendedName>
        <fullName evidence="3 9">Protein farnesyltransferase subunit beta</fullName>
        <shortName evidence="9">FTase-beta</shortName>
        <ecNumber evidence="2 9">2.5.1.58</ecNumber>
    </recommendedName>
</protein>
<dbReference type="CDD" id="cd02893">
    <property type="entry name" value="FTase"/>
    <property type="match status" value="1"/>
</dbReference>
<evidence type="ECO:0000256" key="3">
    <source>
        <dbReference type="ARBA" id="ARBA00015798"/>
    </source>
</evidence>
<feature type="non-terminal residue" evidence="11">
    <location>
        <position position="400"/>
    </location>
</feature>
<keyword evidence="6 9" id="KW-0479">Metal-binding</keyword>
<comment type="function">
    <text evidence="9">Catalyzes the transfer of a farnesyl moiety from farnesyl diphosphate to a cysteine at the fourth position from the C-terminus of several proteins. The beta subunit is responsible for peptide-binding.</text>
</comment>
<dbReference type="GO" id="GO:0097354">
    <property type="term" value="P:prenylation"/>
    <property type="evidence" value="ECO:0007669"/>
    <property type="project" value="UniProtKB-UniRule"/>
</dbReference>
<evidence type="ECO:0000256" key="7">
    <source>
        <dbReference type="ARBA" id="ARBA00022737"/>
    </source>
</evidence>
<evidence type="ECO:0000256" key="5">
    <source>
        <dbReference type="ARBA" id="ARBA00022679"/>
    </source>
</evidence>
<dbReference type="GO" id="GO:0005965">
    <property type="term" value="C:protein farnesyltransferase complex"/>
    <property type="evidence" value="ECO:0007669"/>
    <property type="project" value="UniProtKB-UniRule"/>
</dbReference>
<evidence type="ECO:0000256" key="1">
    <source>
        <dbReference type="ARBA" id="ARBA00010497"/>
    </source>
</evidence>
<dbReference type="AlphaFoldDB" id="A0A6A5YDQ0"/>
<keyword evidence="8 9" id="KW-0862">Zinc</keyword>
<organism evidence="11 12">
    <name type="scientific">Saccharata proteae CBS 121410</name>
    <dbReference type="NCBI Taxonomy" id="1314787"/>
    <lineage>
        <taxon>Eukaryota</taxon>
        <taxon>Fungi</taxon>
        <taxon>Dikarya</taxon>
        <taxon>Ascomycota</taxon>
        <taxon>Pezizomycotina</taxon>
        <taxon>Dothideomycetes</taxon>
        <taxon>Dothideomycetes incertae sedis</taxon>
        <taxon>Botryosphaeriales</taxon>
        <taxon>Saccharataceae</taxon>
        <taxon>Saccharata</taxon>
    </lineage>
</organism>
<dbReference type="FunFam" id="1.50.10.20:FF:000014">
    <property type="entry name" value="Protein farnesyltransferase subunit beta"/>
    <property type="match status" value="1"/>
</dbReference>
<dbReference type="EMBL" id="ML978714">
    <property type="protein sequence ID" value="KAF2089643.1"/>
    <property type="molecule type" value="Genomic_DNA"/>
</dbReference>
<dbReference type="InterPro" id="IPR001330">
    <property type="entry name" value="Prenyltrans"/>
</dbReference>
<evidence type="ECO:0000313" key="12">
    <source>
        <dbReference type="Proteomes" id="UP000799776"/>
    </source>
</evidence>
<dbReference type="InterPro" id="IPR045089">
    <property type="entry name" value="PGGT1B-like"/>
</dbReference>
<dbReference type="SUPFAM" id="SSF48239">
    <property type="entry name" value="Terpenoid cyclases/Protein prenyltransferases"/>
    <property type="match status" value="1"/>
</dbReference>
<name>A0A6A5YDQ0_9PEZI</name>
<feature type="domain" description="Prenyltransferase alpha-alpha toroid" evidence="10">
    <location>
        <begin position="52"/>
        <end position="375"/>
    </location>
</feature>
<reference evidence="11" key="1">
    <citation type="journal article" date="2020" name="Stud. Mycol.">
        <title>101 Dothideomycetes genomes: a test case for predicting lifestyles and emergence of pathogens.</title>
        <authorList>
            <person name="Haridas S."/>
            <person name="Albert R."/>
            <person name="Binder M."/>
            <person name="Bloem J."/>
            <person name="Labutti K."/>
            <person name="Salamov A."/>
            <person name="Andreopoulos B."/>
            <person name="Baker S."/>
            <person name="Barry K."/>
            <person name="Bills G."/>
            <person name="Bluhm B."/>
            <person name="Cannon C."/>
            <person name="Castanera R."/>
            <person name="Culley D."/>
            <person name="Daum C."/>
            <person name="Ezra D."/>
            <person name="Gonzalez J."/>
            <person name="Henrissat B."/>
            <person name="Kuo A."/>
            <person name="Liang C."/>
            <person name="Lipzen A."/>
            <person name="Lutzoni F."/>
            <person name="Magnuson J."/>
            <person name="Mondo S."/>
            <person name="Nolan M."/>
            <person name="Ohm R."/>
            <person name="Pangilinan J."/>
            <person name="Park H.-J."/>
            <person name="Ramirez L."/>
            <person name="Alfaro M."/>
            <person name="Sun H."/>
            <person name="Tritt A."/>
            <person name="Yoshinaga Y."/>
            <person name="Zwiers L.-H."/>
            <person name="Turgeon B."/>
            <person name="Goodwin S."/>
            <person name="Spatafora J."/>
            <person name="Crous P."/>
            <person name="Grigoriev I."/>
        </authorList>
    </citation>
    <scope>NUCLEOTIDE SEQUENCE</scope>
    <source>
        <strain evidence="11">CBS 121410</strain>
    </source>
</reference>
<evidence type="ECO:0000256" key="8">
    <source>
        <dbReference type="ARBA" id="ARBA00022833"/>
    </source>
</evidence>
<evidence type="ECO:0000259" key="10">
    <source>
        <dbReference type="Pfam" id="PF00432"/>
    </source>
</evidence>
<evidence type="ECO:0000256" key="4">
    <source>
        <dbReference type="ARBA" id="ARBA00022602"/>
    </source>
</evidence>
<comment type="cofactor">
    <cofactor evidence="9">
        <name>Zn(2+)</name>
        <dbReference type="ChEBI" id="CHEBI:29105"/>
    </cofactor>
    <text evidence="9">Binds 1 zinc ion per subunit.</text>
</comment>
<keyword evidence="5 9" id="KW-0808">Transferase</keyword>
<dbReference type="GO" id="GO:0008270">
    <property type="term" value="F:zinc ion binding"/>
    <property type="evidence" value="ECO:0007669"/>
    <property type="project" value="UniProtKB-UniRule"/>
</dbReference>
<dbReference type="GO" id="GO:0004660">
    <property type="term" value="F:protein farnesyltransferase activity"/>
    <property type="evidence" value="ECO:0007669"/>
    <property type="project" value="UniProtKB-UniRule"/>
</dbReference>
<dbReference type="EC" id="2.5.1.58" evidence="2 9"/>
<dbReference type="PANTHER" id="PTHR11774">
    <property type="entry name" value="GERANYLGERANYL TRANSFERASE TYPE BETA SUBUNIT"/>
    <property type="match status" value="1"/>
</dbReference>
<dbReference type="PANTHER" id="PTHR11774:SF6">
    <property type="entry name" value="PROTEIN FARNESYLTRANSFERASE SUBUNIT BETA"/>
    <property type="match status" value="1"/>
</dbReference>